<evidence type="ECO:0000313" key="3">
    <source>
        <dbReference type="EMBL" id="SFQ17107.1"/>
    </source>
</evidence>
<organism evidence="3 4">
    <name type="scientific">Pseudarcicella hirudinis</name>
    <dbReference type="NCBI Taxonomy" id="1079859"/>
    <lineage>
        <taxon>Bacteria</taxon>
        <taxon>Pseudomonadati</taxon>
        <taxon>Bacteroidota</taxon>
        <taxon>Cytophagia</taxon>
        <taxon>Cytophagales</taxon>
        <taxon>Flectobacillaceae</taxon>
        <taxon>Pseudarcicella</taxon>
    </lineage>
</organism>
<dbReference type="PANTHER" id="PTHR40252">
    <property type="entry name" value="BLR0328 PROTEIN"/>
    <property type="match status" value="1"/>
</dbReference>
<accession>A0A1I5WBW3</accession>
<dbReference type="InterPro" id="IPR013702">
    <property type="entry name" value="FIST_domain_N"/>
</dbReference>
<dbReference type="PANTHER" id="PTHR40252:SF2">
    <property type="entry name" value="BLR0328 PROTEIN"/>
    <property type="match status" value="1"/>
</dbReference>
<reference evidence="3 4" key="1">
    <citation type="submission" date="2016-10" db="EMBL/GenBank/DDBJ databases">
        <authorList>
            <person name="de Groot N.N."/>
        </authorList>
    </citation>
    <scope>NUCLEOTIDE SEQUENCE [LARGE SCALE GENOMIC DNA]</scope>
    <source>
        <strain evidence="4">E92,LMG 26720,CCM 7988</strain>
    </source>
</reference>
<sequence>MKIDQFFYKSEEWHTLSDESNSTQGKAQLVLAFGEREILERIKPYEHLRKLYPVAEIIINSTSGEIYPDGVQDHTVVVTAIQFDKTTIKSTKISINDYTESFEAGKQIAEALDQPDLNSIFIISDGGKVNGSALIAAFNERFDKNVPITGGLAGDGTAFEKTVVGLNAEPESGQIAAVGFYGKSLHVGHGSVGGWDVYGPEREITKSAYNVLYKIGDKQALDLYKEYLGNYASSLPGGALYFPLSIKATPDSEPLVRTILSIDENEKSMTFAGEMPEGALVRFMKANFDRLIDASSTAAQNTYRSFSQPPELAILISCVGRKLVLGQRTEEEIEVAKEIFGDSTCLTGFYSYGEISPLVAGTRCELHNQTMTITTFTED</sequence>
<dbReference type="Proteomes" id="UP000199306">
    <property type="component" value="Unassembled WGS sequence"/>
</dbReference>
<dbReference type="SMART" id="SM01204">
    <property type="entry name" value="FIST_C"/>
    <property type="match status" value="1"/>
</dbReference>
<dbReference type="RefSeq" id="WP_092018478.1">
    <property type="nucleotide sequence ID" value="NZ_FOXH01000011.1"/>
</dbReference>
<proteinExistence type="predicted"/>
<dbReference type="AlphaFoldDB" id="A0A1I5WBW3"/>
<protein>
    <submittedName>
        <fullName evidence="3">Uncharacterized conserved protein, contains FIST_N domain</fullName>
    </submittedName>
</protein>
<evidence type="ECO:0000259" key="1">
    <source>
        <dbReference type="SMART" id="SM00897"/>
    </source>
</evidence>
<feature type="domain" description="FIST C-domain" evidence="2">
    <location>
        <begin position="220"/>
        <end position="358"/>
    </location>
</feature>
<dbReference type="SMART" id="SM00897">
    <property type="entry name" value="FIST"/>
    <property type="match status" value="1"/>
</dbReference>
<dbReference type="InterPro" id="IPR019494">
    <property type="entry name" value="FIST_C"/>
</dbReference>
<dbReference type="OrthoDB" id="9770435at2"/>
<keyword evidence="4" id="KW-1185">Reference proteome</keyword>
<feature type="domain" description="FIST" evidence="1">
    <location>
        <begin position="26"/>
        <end position="219"/>
    </location>
</feature>
<gene>
    <name evidence="3" type="ORF">SAMN04515674_11195</name>
</gene>
<evidence type="ECO:0000259" key="2">
    <source>
        <dbReference type="SMART" id="SM01204"/>
    </source>
</evidence>
<dbReference type="Pfam" id="PF08495">
    <property type="entry name" value="FIST"/>
    <property type="match status" value="1"/>
</dbReference>
<dbReference type="Pfam" id="PF10442">
    <property type="entry name" value="FIST_C"/>
    <property type="match status" value="1"/>
</dbReference>
<name>A0A1I5WBW3_9BACT</name>
<evidence type="ECO:0000313" key="4">
    <source>
        <dbReference type="Proteomes" id="UP000199306"/>
    </source>
</evidence>
<dbReference type="EMBL" id="FOXH01000011">
    <property type="protein sequence ID" value="SFQ17107.1"/>
    <property type="molecule type" value="Genomic_DNA"/>
</dbReference>
<dbReference type="STRING" id="1079859.SAMN04515674_11195"/>